<name>A0A562TA34_9HYPH</name>
<dbReference type="OrthoDB" id="9768878at2"/>
<dbReference type="InterPro" id="IPR020557">
    <property type="entry name" value="Fumarate_lyase_CS"/>
</dbReference>
<dbReference type="PANTHER" id="PTHR43172:SF2">
    <property type="entry name" value="ADENYLOSUCCINATE LYASE C-TERMINAL DOMAIN-CONTAINING PROTEIN"/>
    <property type="match status" value="1"/>
</dbReference>
<reference evidence="3 4" key="1">
    <citation type="submission" date="2019-07" db="EMBL/GenBank/DDBJ databases">
        <title>Genomic Encyclopedia of Archaeal and Bacterial Type Strains, Phase II (KMG-II): from individual species to whole genera.</title>
        <authorList>
            <person name="Goeker M."/>
        </authorList>
    </citation>
    <scope>NUCLEOTIDE SEQUENCE [LARGE SCALE GENOMIC DNA]</scope>
    <source>
        <strain evidence="3 4">ATCC BAA-252</strain>
    </source>
</reference>
<dbReference type="Pfam" id="PF00206">
    <property type="entry name" value="Lyase_1"/>
    <property type="match status" value="1"/>
</dbReference>
<keyword evidence="3" id="KW-0413">Isomerase</keyword>
<gene>
    <name evidence="3" type="ORF">JM93_01906</name>
</gene>
<dbReference type="CDD" id="cd01597">
    <property type="entry name" value="pCLME"/>
    <property type="match status" value="1"/>
</dbReference>
<dbReference type="AlphaFoldDB" id="A0A562TA34"/>
<dbReference type="Gene3D" id="1.10.40.30">
    <property type="entry name" value="Fumarase/aspartase (C-terminal domain)"/>
    <property type="match status" value="1"/>
</dbReference>
<accession>A0A562TA34</accession>
<proteinExistence type="inferred from homology"/>
<sequence>MAFTAFDSAITGALLSDAETAAQFDDARVVRAFLRVEAALARAQAAIGAIPAQAGTRITQISADFELPPETLREGTAQDGIPIPTFVAALRSAVGPDVASYVHLGATSQDIMDTGLVLRLRDVFDLHERRLIALGHRLVTVSRAHATTPMAARTRMQQASPTSFGLKTAGWLAALTRHLQRLAELRKRTLVLSLSGAAGNMAAFGPDAATIERTVAQDLNLAVSPAPWHSLRDNLGETAGWFALVTGTLGKIGEDLVLLAQNEVAEIRLAAGGGSSTMPNKANPVLAETLVALARHNAAALGGFHQSVLQSHERGGAGWTLEWMVLPQMAVAAGAALQHFDTLLNQMQVDEARMLGTIHASKGLLLAEAVSFALSEHMPRADAITLTKKACGIAAEENTDLFEVLPRILNPALSRKIAWQDLRNPARHLGQSNALINRIVESFQAVACKTC</sequence>
<dbReference type="SUPFAM" id="SSF48557">
    <property type="entry name" value="L-aspartase-like"/>
    <property type="match status" value="1"/>
</dbReference>
<dbReference type="GO" id="GO:0016853">
    <property type="term" value="F:isomerase activity"/>
    <property type="evidence" value="ECO:0007669"/>
    <property type="project" value="UniProtKB-KW"/>
</dbReference>
<dbReference type="SMART" id="SM00998">
    <property type="entry name" value="ADSL_C"/>
    <property type="match status" value="1"/>
</dbReference>
<dbReference type="GO" id="GO:0016829">
    <property type="term" value="F:lyase activity"/>
    <property type="evidence" value="ECO:0007669"/>
    <property type="project" value="UniProtKB-ARBA"/>
</dbReference>
<dbReference type="PROSITE" id="PS00163">
    <property type="entry name" value="FUMARATE_LYASES"/>
    <property type="match status" value="1"/>
</dbReference>
<dbReference type="RefSeq" id="WP_145342537.1">
    <property type="nucleotide sequence ID" value="NZ_SMLY01000073.1"/>
</dbReference>
<evidence type="ECO:0000313" key="4">
    <source>
        <dbReference type="Proteomes" id="UP000320593"/>
    </source>
</evidence>
<dbReference type="InterPro" id="IPR000362">
    <property type="entry name" value="Fumarate_lyase_fam"/>
</dbReference>
<dbReference type="InterPro" id="IPR022761">
    <property type="entry name" value="Fumarate_lyase_N"/>
</dbReference>
<dbReference type="PRINTS" id="PR00145">
    <property type="entry name" value="ARGSUCLYASE"/>
</dbReference>
<dbReference type="Proteomes" id="UP000320593">
    <property type="component" value="Unassembled WGS sequence"/>
</dbReference>
<dbReference type="InterPro" id="IPR008948">
    <property type="entry name" value="L-Aspartase-like"/>
</dbReference>
<protein>
    <submittedName>
        <fullName evidence="3">3-carboxy-cis,cis-muconate cycloisomerase</fullName>
    </submittedName>
</protein>
<evidence type="ECO:0000256" key="1">
    <source>
        <dbReference type="ARBA" id="ARBA00034772"/>
    </source>
</evidence>
<organism evidence="3 4">
    <name type="scientific">Roseibium hamelinense</name>
    <dbReference type="NCBI Taxonomy" id="150831"/>
    <lineage>
        <taxon>Bacteria</taxon>
        <taxon>Pseudomonadati</taxon>
        <taxon>Pseudomonadota</taxon>
        <taxon>Alphaproteobacteria</taxon>
        <taxon>Hyphomicrobiales</taxon>
        <taxon>Stappiaceae</taxon>
        <taxon>Roseibium</taxon>
    </lineage>
</organism>
<dbReference type="PRINTS" id="PR00149">
    <property type="entry name" value="FUMRATELYASE"/>
</dbReference>
<dbReference type="PANTHER" id="PTHR43172">
    <property type="entry name" value="ADENYLOSUCCINATE LYASE"/>
    <property type="match status" value="1"/>
</dbReference>
<evidence type="ECO:0000313" key="3">
    <source>
        <dbReference type="EMBL" id="TWI89700.1"/>
    </source>
</evidence>
<comment type="caution">
    <text evidence="3">The sequence shown here is derived from an EMBL/GenBank/DDBJ whole genome shotgun (WGS) entry which is preliminary data.</text>
</comment>
<keyword evidence="4" id="KW-1185">Reference proteome</keyword>
<dbReference type="EMBL" id="VLLF01000003">
    <property type="protein sequence ID" value="TWI89700.1"/>
    <property type="molecule type" value="Genomic_DNA"/>
</dbReference>
<dbReference type="InterPro" id="IPR019468">
    <property type="entry name" value="AdenyloSucc_lyase_C"/>
</dbReference>
<comment type="similarity">
    <text evidence="1">Belongs to the class-II fumarase/aspartase family.</text>
</comment>
<feature type="domain" description="Adenylosuccinate lyase C-terminal" evidence="2">
    <location>
        <begin position="362"/>
        <end position="440"/>
    </location>
</feature>
<dbReference type="Gene3D" id="1.20.200.10">
    <property type="entry name" value="Fumarase/aspartase (Central domain)"/>
    <property type="match status" value="1"/>
</dbReference>
<evidence type="ECO:0000259" key="2">
    <source>
        <dbReference type="SMART" id="SM00998"/>
    </source>
</evidence>